<gene>
    <name evidence="2" type="ORF">DPMN_186682</name>
</gene>
<reference evidence="2" key="1">
    <citation type="journal article" date="2019" name="bioRxiv">
        <title>The Genome of the Zebra Mussel, Dreissena polymorpha: A Resource for Invasive Species Research.</title>
        <authorList>
            <person name="McCartney M.A."/>
            <person name="Auch B."/>
            <person name="Kono T."/>
            <person name="Mallez S."/>
            <person name="Zhang Y."/>
            <person name="Obille A."/>
            <person name="Becker A."/>
            <person name="Abrahante J.E."/>
            <person name="Garbe J."/>
            <person name="Badalamenti J.P."/>
            <person name="Herman A."/>
            <person name="Mangelson H."/>
            <person name="Liachko I."/>
            <person name="Sullivan S."/>
            <person name="Sone E.D."/>
            <person name="Koren S."/>
            <person name="Silverstein K.A.T."/>
            <person name="Beckman K.B."/>
            <person name="Gohl D.M."/>
        </authorList>
    </citation>
    <scope>NUCLEOTIDE SEQUENCE</scope>
    <source>
        <strain evidence="2">Duluth1</strain>
        <tissue evidence="2">Whole animal</tissue>
    </source>
</reference>
<reference evidence="2" key="2">
    <citation type="submission" date="2020-11" db="EMBL/GenBank/DDBJ databases">
        <authorList>
            <person name="McCartney M.A."/>
            <person name="Auch B."/>
            <person name="Kono T."/>
            <person name="Mallez S."/>
            <person name="Becker A."/>
            <person name="Gohl D.M."/>
            <person name="Silverstein K.A.T."/>
            <person name="Koren S."/>
            <person name="Bechman K.B."/>
            <person name="Herman A."/>
            <person name="Abrahante J.E."/>
            <person name="Garbe J."/>
        </authorList>
    </citation>
    <scope>NUCLEOTIDE SEQUENCE</scope>
    <source>
        <strain evidence="2">Duluth1</strain>
        <tissue evidence="2">Whole animal</tissue>
    </source>
</reference>
<keyword evidence="3" id="KW-1185">Reference proteome</keyword>
<dbReference type="SMART" id="SM00320">
    <property type="entry name" value="WD40"/>
    <property type="match status" value="1"/>
</dbReference>
<comment type="caution">
    <text evidence="2">The sequence shown here is derived from an EMBL/GenBank/DDBJ whole genome shotgun (WGS) entry which is preliminary data.</text>
</comment>
<dbReference type="PROSITE" id="PS50082">
    <property type="entry name" value="WD_REPEATS_2"/>
    <property type="match status" value="1"/>
</dbReference>
<dbReference type="Proteomes" id="UP000828390">
    <property type="component" value="Unassembled WGS sequence"/>
</dbReference>
<accession>A0A9D4DLX6</accession>
<dbReference type="InterPro" id="IPR011047">
    <property type="entry name" value="Quinoprotein_ADH-like_sf"/>
</dbReference>
<dbReference type="PANTHER" id="PTHR19879">
    <property type="entry name" value="TRANSCRIPTION INITIATION FACTOR TFIID"/>
    <property type="match status" value="1"/>
</dbReference>
<proteinExistence type="predicted"/>
<evidence type="ECO:0000313" key="2">
    <source>
        <dbReference type="EMBL" id="KAH3752072.1"/>
    </source>
</evidence>
<dbReference type="InterPro" id="IPR015943">
    <property type="entry name" value="WD40/YVTN_repeat-like_dom_sf"/>
</dbReference>
<organism evidence="2 3">
    <name type="scientific">Dreissena polymorpha</name>
    <name type="common">Zebra mussel</name>
    <name type="synonym">Mytilus polymorpha</name>
    <dbReference type="NCBI Taxonomy" id="45954"/>
    <lineage>
        <taxon>Eukaryota</taxon>
        <taxon>Metazoa</taxon>
        <taxon>Spiralia</taxon>
        <taxon>Lophotrochozoa</taxon>
        <taxon>Mollusca</taxon>
        <taxon>Bivalvia</taxon>
        <taxon>Autobranchia</taxon>
        <taxon>Heteroconchia</taxon>
        <taxon>Euheterodonta</taxon>
        <taxon>Imparidentia</taxon>
        <taxon>Neoheterodontei</taxon>
        <taxon>Myida</taxon>
        <taxon>Dreissenoidea</taxon>
        <taxon>Dreissenidae</taxon>
        <taxon>Dreissena</taxon>
    </lineage>
</organism>
<evidence type="ECO:0000313" key="3">
    <source>
        <dbReference type="Proteomes" id="UP000828390"/>
    </source>
</evidence>
<name>A0A9D4DLX6_DREPO</name>
<keyword evidence="1" id="KW-0853">WD repeat</keyword>
<dbReference type="SUPFAM" id="SSF50998">
    <property type="entry name" value="Quinoprotein alcohol dehydrogenase-like"/>
    <property type="match status" value="1"/>
</dbReference>
<dbReference type="Gene3D" id="2.130.10.10">
    <property type="entry name" value="YVTN repeat-like/Quinoprotein amine dehydrogenase"/>
    <property type="match status" value="1"/>
</dbReference>
<dbReference type="PANTHER" id="PTHR19879:SF9">
    <property type="entry name" value="TRANSCRIPTION INITIATION FACTOR TFIID SUBUNIT 5"/>
    <property type="match status" value="1"/>
</dbReference>
<dbReference type="InterPro" id="IPR001680">
    <property type="entry name" value="WD40_rpt"/>
</dbReference>
<evidence type="ECO:0000256" key="1">
    <source>
        <dbReference type="PROSITE-ProRule" id="PRU00221"/>
    </source>
</evidence>
<dbReference type="EMBL" id="JAIWYP010000010">
    <property type="protein sequence ID" value="KAH3752072.1"/>
    <property type="molecule type" value="Genomic_DNA"/>
</dbReference>
<dbReference type="Pfam" id="PF00400">
    <property type="entry name" value="WD40"/>
    <property type="match status" value="1"/>
</dbReference>
<feature type="repeat" description="WD" evidence="1">
    <location>
        <begin position="81"/>
        <end position="122"/>
    </location>
</feature>
<dbReference type="AlphaFoldDB" id="A0A9D4DLX6"/>
<sequence>MKINEVEIWDFITGRTLSMAEGKYCSAKFRMSDSDEVLFGRTDKSGDATSIISWDLMGNQMIKDMRNDAPPSRQLIGIGGAHAHTRDVKRVALSEDSRYLVSGSADGTLKVLDKHTERPVQTMQGHTDEAPCDGTIRLWLAKNGTEMCVFNCGVDIFYVTMSLDKDTIVAIGDQFLARKLIMLQVVRTKIKKNVSS</sequence>
<protein>
    <submittedName>
        <fullName evidence="2">Uncharacterized protein</fullName>
    </submittedName>
</protein>
<dbReference type="PROSITE" id="PS50294">
    <property type="entry name" value="WD_REPEATS_REGION"/>
    <property type="match status" value="1"/>
</dbReference>